<protein>
    <submittedName>
        <fullName evidence="1">Uncharacterized protein</fullName>
    </submittedName>
</protein>
<sequence>METLSGGFGGGGCSRMWLRDWKTEFRGGNQSGIDPPRSKHQRLLKLPYPNCSGTRNVLYGSCTVCDREDAIVGCCWY</sequence>
<dbReference type="EMBL" id="LXQA010423456">
    <property type="protein sequence ID" value="MCI50883.1"/>
    <property type="molecule type" value="Genomic_DNA"/>
</dbReference>
<reference evidence="1 2" key="1">
    <citation type="journal article" date="2018" name="Front. Plant Sci.">
        <title>Red Clover (Trifolium pratense) and Zigzag Clover (T. medium) - A Picture of Genomic Similarities and Differences.</title>
        <authorList>
            <person name="Dluhosova J."/>
            <person name="Istvanek J."/>
            <person name="Nedelnik J."/>
            <person name="Repkova J."/>
        </authorList>
    </citation>
    <scope>NUCLEOTIDE SEQUENCE [LARGE SCALE GENOMIC DNA]</scope>
    <source>
        <strain evidence="2">cv. 10/8</strain>
        <tissue evidence="1">Leaf</tissue>
    </source>
</reference>
<dbReference type="AlphaFoldDB" id="A0A392SPT4"/>
<name>A0A392SPT4_9FABA</name>
<keyword evidence="2" id="KW-1185">Reference proteome</keyword>
<dbReference type="Proteomes" id="UP000265520">
    <property type="component" value="Unassembled WGS sequence"/>
</dbReference>
<comment type="caution">
    <text evidence="1">The sequence shown here is derived from an EMBL/GenBank/DDBJ whole genome shotgun (WGS) entry which is preliminary data.</text>
</comment>
<evidence type="ECO:0000313" key="2">
    <source>
        <dbReference type="Proteomes" id="UP000265520"/>
    </source>
</evidence>
<accession>A0A392SPT4</accession>
<evidence type="ECO:0000313" key="1">
    <source>
        <dbReference type="EMBL" id="MCI50883.1"/>
    </source>
</evidence>
<proteinExistence type="predicted"/>
<organism evidence="1 2">
    <name type="scientific">Trifolium medium</name>
    <dbReference type="NCBI Taxonomy" id="97028"/>
    <lineage>
        <taxon>Eukaryota</taxon>
        <taxon>Viridiplantae</taxon>
        <taxon>Streptophyta</taxon>
        <taxon>Embryophyta</taxon>
        <taxon>Tracheophyta</taxon>
        <taxon>Spermatophyta</taxon>
        <taxon>Magnoliopsida</taxon>
        <taxon>eudicotyledons</taxon>
        <taxon>Gunneridae</taxon>
        <taxon>Pentapetalae</taxon>
        <taxon>rosids</taxon>
        <taxon>fabids</taxon>
        <taxon>Fabales</taxon>
        <taxon>Fabaceae</taxon>
        <taxon>Papilionoideae</taxon>
        <taxon>50 kb inversion clade</taxon>
        <taxon>NPAAA clade</taxon>
        <taxon>Hologalegina</taxon>
        <taxon>IRL clade</taxon>
        <taxon>Trifolieae</taxon>
        <taxon>Trifolium</taxon>
    </lineage>
</organism>
<feature type="non-terminal residue" evidence="1">
    <location>
        <position position="77"/>
    </location>
</feature>